<feature type="transmembrane region" description="Helical" evidence="13">
    <location>
        <begin position="253"/>
        <end position="274"/>
    </location>
</feature>
<dbReference type="GO" id="GO:0006813">
    <property type="term" value="P:potassium ion transport"/>
    <property type="evidence" value="ECO:0007669"/>
    <property type="project" value="UniProtKB-KW"/>
</dbReference>
<feature type="domain" description="Cation/H+ exchanger transmembrane" evidence="14">
    <location>
        <begin position="65"/>
        <end position="450"/>
    </location>
</feature>
<keyword evidence="9" id="KW-0406">Ion transport</keyword>
<reference evidence="17 18" key="1">
    <citation type="submission" date="2024-02" db="EMBL/GenBank/DDBJ databases">
        <title>High-quality chromosome-scale genome assembly of Pensacola bahiagrass (Paspalum notatum Flugge var. saurae).</title>
        <authorList>
            <person name="Vega J.M."/>
            <person name="Podio M."/>
            <person name="Orjuela J."/>
            <person name="Siena L.A."/>
            <person name="Pessino S.C."/>
            <person name="Combes M.C."/>
            <person name="Mariac C."/>
            <person name="Albertini E."/>
            <person name="Pupilli F."/>
            <person name="Ortiz J.P.A."/>
            <person name="Leblanc O."/>
        </authorList>
    </citation>
    <scope>NUCLEOTIDE SEQUENCE [LARGE SCALE GENOMIC DNA]</scope>
    <source>
        <strain evidence="17">R1</strain>
        <tissue evidence="17">Leaf</tissue>
    </source>
</reference>
<evidence type="ECO:0000256" key="5">
    <source>
        <dbReference type="ARBA" id="ARBA00022538"/>
    </source>
</evidence>
<keyword evidence="10 13" id="KW-0472">Membrane</keyword>
<protein>
    <recommendedName>
        <fullName evidence="19">Cation/H+ exchanger domain-containing protein</fullName>
    </recommendedName>
</protein>
<feature type="transmembrane region" description="Helical" evidence="13">
    <location>
        <begin position="144"/>
        <end position="165"/>
    </location>
</feature>
<evidence type="ECO:0000256" key="2">
    <source>
        <dbReference type="ARBA" id="ARBA00004119"/>
    </source>
</evidence>
<dbReference type="InterPro" id="IPR057290">
    <property type="entry name" value="CHX17_C"/>
</dbReference>
<feature type="transmembrane region" description="Helical" evidence="13">
    <location>
        <begin position="340"/>
        <end position="357"/>
    </location>
</feature>
<keyword evidence="4" id="KW-0813">Transport</keyword>
<feature type="transmembrane region" description="Helical" evidence="13">
    <location>
        <begin position="47"/>
        <end position="71"/>
    </location>
</feature>
<keyword evidence="18" id="KW-1185">Reference proteome</keyword>
<evidence type="ECO:0000256" key="3">
    <source>
        <dbReference type="ARBA" id="ARBA00004141"/>
    </source>
</evidence>
<feature type="transmembrane region" description="Helical" evidence="13">
    <location>
        <begin position="369"/>
        <end position="395"/>
    </location>
</feature>
<keyword evidence="7" id="KW-0630">Potassium</keyword>
<dbReference type="Pfam" id="PF00999">
    <property type="entry name" value="Na_H_Exchanger"/>
    <property type="match status" value="1"/>
</dbReference>
<feature type="region of interest" description="Disordered" evidence="12">
    <location>
        <begin position="816"/>
        <end position="843"/>
    </location>
</feature>
<evidence type="ECO:0000256" key="10">
    <source>
        <dbReference type="ARBA" id="ARBA00023136"/>
    </source>
</evidence>
<feature type="transmembrane region" description="Helical" evidence="13">
    <location>
        <begin position="432"/>
        <end position="454"/>
    </location>
</feature>
<feature type="transmembrane region" description="Helical" evidence="13">
    <location>
        <begin position="102"/>
        <end position="123"/>
    </location>
</feature>
<evidence type="ECO:0000256" key="7">
    <source>
        <dbReference type="ARBA" id="ARBA00022958"/>
    </source>
</evidence>
<evidence type="ECO:0000256" key="1">
    <source>
        <dbReference type="ARBA" id="ARBA00003198"/>
    </source>
</evidence>
<keyword evidence="6 13" id="KW-0812">Transmembrane</keyword>
<dbReference type="GO" id="GO:1902600">
    <property type="term" value="P:proton transmembrane transport"/>
    <property type="evidence" value="ECO:0007669"/>
    <property type="project" value="InterPro"/>
</dbReference>
<dbReference type="Proteomes" id="UP001341281">
    <property type="component" value="Chromosome 01"/>
</dbReference>
<accession>A0AAQ3PM08</accession>
<organism evidence="17 18">
    <name type="scientific">Paspalum notatum var. saurae</name>
    <dbReference type="NCBI Taxonomy" id="547442"/>
    <lineage>
        <taxon>Eukaryota</taxon>
        <taxon>Viridiplantae</taxon>
        <taxon>Streptophyta</taxon>
        <taxon>Embryophyta</taxon>
        <taxon>Tracheophyta</taxon>
        <taxon>Spermatophyta</taxon>
        <taxon>Magnoliopsida</taxon>
        <taxon>Liliopsida</taxon>
        <taxon>Poales</taxon>
        <taxon>Poaceae</taxon>
        <taxon>PACMAD clade</taxon>
        <taxon>Panicoideae</taxon>
        <taxon>Andropogonodae</taxon>
        <taxon>Paspaleae</taxon>
        <taxon>Paspalinae</taxon>
        <taxon>Paspalum</taxon>
    </lineage>
</organism>
<evidence type="ECO:0000259" key="15">
    <source>
        <dbReference type="Pfam" id="PF23256"/>
    </source>
</evidence>
<dbReference type="Pfam" id="PF23256">
    <property type="entry name" value="CHX17_2nd"/>
    <property type="match status" value="1"/>
</dbReference>
<dbReference type="PANTHER" id="PTHR32468">
    <property type="entry name" value="CATION/H + ANTIPORTER"/>
    <property type="match status" value="1"/>
</dbReference>
<comment type="similarity">
    <text evidence="11">Belongs to the monovalent cation:proton antiporter 2 (CPA2) transporter (TC 2.A.37) family. CHX (TC 2.A.37.4) subfamily.</text>
</comment>
<evidence type="ECO:0000256" key="12">
    <source>
        <dbReference type="SAM" id="MobiDB-lite"/>
    </source>
</evidence>
<dbReference type="InterPro" id="IPR050794">
    <property type="entry name" value="CPA2_transporter"/>
</dbReference>
<dbReference type="Pfam" id="PF23259">
    <property type="entry name" value="CHX17_C"/>
    <property type="match status" value="1"/>
</dbReference>
<dbReference type="GO" id="GO:0009941">
    <property type="term" value="C:chloroplast envelope"/>
    <property type="evidence" value="ECO:0007669"/>
    <property type="project" value="UniProtKB-SubCell"/>
</dbReference>
<feature type="transmembrane region" description="Helical" evidence="13">
    <location>
        <begin position="401"/>
        <end position="420"/>
    </location>
</feature>
<keyword evidence="8 13" id="KW-1133">Transmembrane helix</keyword>
<sequence>MAMPAVSDPLAELWNHTMSAGKSDLYCLYPTKITMGGIWTGDSPLDFALPLLLFQILLITSTTRAAALLLAPLRLPRYIAEILAGFVLGPSVLGRLPHFTDLAFPVRSLFLLESMSLLGLVYYTFTIGVEIELHTVLRAGVRSFWFAAASALPPFLVGVATGYVALGGASASSDAGARHQVLNSLSFPVFLGATFCSTAFSVLARNIAQLKLAGTDVGQLSISASLINDTFAWAGLTVATALAHVRYGMVPCLWTLASGVLLVGVSCLVVRPMLVRLARRAAEGEVVTEAQECWVLVGVMVAALVADAGGTHAIFGAFVFGLAVPNGPVGVAIVEKVEDFVVGTLLPLFFAMSGLRTDTAKITSASGAALLVVAALAAAVLKVAAAVSVAGAFGMPLHDGTSIGLLLNTKGIIELVILNIGKNKKIMSDQSFTVLVFMSALITALVTPLLALVVKPARRLVFYKRRTVAWPHPDAEFRVLACAHLPRDVPALLTLLDVASPSERSPVAVQALHLIEFAGRSSALLLINASAPSSSFEHSAHGRSQVELQYKHIAHAFMAYEENVVGVAARTLAAVSPYASMHDDVTSAAEDQHSALILLPFHKHRSVDGGLETFNPAIQPLNQSVQRFAPCTVGILVDRGLGGVPGAGCRVAALFFGGRDDREVVSLATRMVHNRAIDLTVLRFVQKGGSFAGSEFDALKERKADDGCLREFLDRANGVSAAGGGGAGVEYRERGVFNASEMVAQVREVEALGKDLFVVGKLPGLPALTAGMAEWSECPELGPVGDLLSSKDFQTAASVLVVQSYVRPSAGTMSAELGDGVPGGMGRPPRPEQIRRNSIGTYG</sequence>
<evidence type="ECO:0000256" key="8">
    <source>
        <dbReference type="ARBA" id="ARBA00022989"/>
    </source>
</evidence>
<feature type="transmembrane region" description="Helical" evidence="13">
    <location>
        <begin position="78"/>
        <end position="96"/>
    </location>
</feature>
<feature type="transmembrane region" description="Helical" evidence="13">
    <location>
        <begin position="226"/>
        <end position="247"/>
    </location>
</feature>
<dbReference type="InterPro" id="IPR057291">
    <property type="entry name" value="CHX17_2nd"/>
</dbReference>
<dbReference type="GO" id="GO:0016020">
    <property type="term" value="C:membrane"/>
    <property type="evidence" value="ECO:0007669"/>
    <property type="project" value="UniProtKB-SubCell"/>
</dbReference>
<dbReference type="InterPro" id="IPR006153">
    <property type="entry name" value="Cation/H_exchanger_TM"/>
</dbReference>
<feature type="transmembrane region" description="Helical" evidence="13">
    <location>
        <begin position="294"/>
        <end position="320"/>
    </location>
</feature>
<comment type="subcellular location">
    <subcellularLocation>
        <location evidence="3">Membrane</location>
        <topology evidence="3">Multi-pass membrane protein</topology>
    </subcellularLocation>
    <subcellularLocation>
        <location evidence="2">Plastid</location>
        <location evidence="2">Chloroplast envelope</location>
    </subcellularLocation>
</comment>
<evidence type="ECO:0000256" key="4">
    <source>
        <dbReference type="ARBA" id="ARBA00022448"/>
    </source>
</evidence>
<evidence type="ECO:0000259" key="16">
    <source>
        <dbReference type="Pfam" id="PF23259"/>
    </source>
</evidence>
<evidence type="ECO:0000256" key="11">
    <source>
        <dbReference type="ARBA" id="ARBA00038341"/>
    </source>
</evidence>
<evidence type="ECO:0000256" key="9">
    <source>
        <dbReference type="ARBA" id="ARBA00023065"/>
    </source>
</evidence>
<evidence type="ECO:0000313" key="17">
    <source>
        <dbReference type="EMBL" id="WVZ54734.1"/>
    </source>
</evidence>
<proteinExistence type="inferred from homology"/>
<evidence type="ECO:0000313" key="18">
    <source>
        <dbReference type="Proteomes" id="UP001341281"/>
    </source>
</evidence>
<evidence type="ECO:0000256" key="6">
    <source>
        <dbReference type="ARBA" id="ARBA00022692"/>
    </source>
</evidence>
<name>A0AAQ3PM08_PASNO</name>
<dbReference type="PANTHER" id="PTHR32468:SF86">
    <property type="entry name" value="OS11G0123600 PROTEIN"/>
    <property type="match status" value="1"/>
</dbReference>
<dbReference type="InterPro" id="IPR038770">
    <property type="entry name" value="Na+/solute_symporter_sf"/>
</dbReference>
<feature type="domain" description="Cation/H(+) antiporter central" evidence="15">
    <location>
        <begin position="508"/>
        <end position="644"/>
    </location>
</feature>
<dbReference type="Gene3D" id="1.20.1530.20">
    <property type="match status" value="1"/>
</dbReference>
<gene>
    <name evidence="17" type="ORF">U9M48_005488</name>
</gene>
<dbReference type="AlphaFoldDB" id="A0AAQ3PM08"/>
<dbReference type="GO" id="GO:0012505">
    <property type="term" value="C:endomembrane system"/>
    <property type="evidence" value="ECO:0007669"/>
    <property type="project" value="TreeGrafter"/>
</dbReference>
<evidence type="ECO:0008006" key="19">
    <source>
        <dbReference type="Google" id="ProtNLM"/>
    </source>
</evidence>
<dbReference type="GO" id="GO:0015297">
    <property type="term" value="F:antiporter activity"/>
    <property type="evidence" value="ECO:0007669"/>
    <property type="project" value="InterPro"/>
</dbReference>
<keyword evidence="5" id="KW-0633">Potassium transport</keyword>
<evidence type="ECO:0000259" key="14">
    <source>
        <dbReference type="Pfam" id="PF00999"/>
    </source>
</evidence>
<feature type="transmembrane region" description="Helical" evidence="13">
    <location>
        <begin position="185"/>
        <end position="205"/>
    </location>
</feature>
<dbReference type="GO" id="GO:0006885">
    <property type="term" value="P:regulation of pH"/>
    <property type="evidence" value="ECO:0007669"/>
    <property type="project" value="TreeGrafter"/>
</dbReference>
<dbReference type="EMBL" id="CP144745">
    <property type="protein sequence ID" value="WVZ54734.1"/>
    <property type="molecule type" value="Genomic_DNA"/>
</dbReference>
<evidence type="ECO:0000256" key="13">
    <source>
        <dbReference type="SAM" id="Phobius"/>
    </source>
</evidence>
<feature type="domain" description="Cation/H(+) antiporter C-terminal" evidence="16">
    <location>
        <begin position="651"/>
        <end position="806"/>
    </location>
</feature>
<comment type="function">
    <text evidence="1">May function as sodium-coupled metabolite transporter across the chloroplast envelope.</text>
</comment>